<dbReference type="RefSeq" id="WP_309936751.1">
    <property type="nucleotide sequence ID" value="NZ_AP025305.1"/>
</dbReference>
<dbReference type="SUPFAM" id="SSF56281">
    <property type="entry name" value="Metallo-hydrolase/oxidoreductase"/>
    <property type="match status" value="1"/>
</dbReference>
<dbReference type="Proteomes" id="UP001185092">
    <property type="component" value="Unassembled WGS sequence"/>
</dbReference>
<dbReference type="PANTHER" id="PTHR43546:SF9">
    <property type="entry name" value="L-ASCORBATE-6-PHOSPHATE LACTONASE ULAG-RELATED"/>
    <property type="match status" value="1"/>
</dbReference>
<dbReference type="AlphaFoldDB" id="A0AAE4BQV2"/>
<keyword evidence="3" id="KW-1185">Reference proteome</keyword>
<dbReference type="InterPro" id="IPR036866">
    <property type="entry name" value="RibonucZ/Hydroxyglut_hydro"/>
</dbReference>
<keyword evidence="1" id="KW-0378">Hydrolase</keyword>
<comment type="caution">
    <text evidence="2">The sequence shown here is derived from an EMBL/GenBank/DDBJ whole genome shotgun (WGS) entry which is preliminary data.</text>
</comment>
<sequence>MEPRETSIQLIRNATLKIEYAGKIILFDPMLSEAKSFMSFVDPSQNLNPTVDLPFSIGEVLEGVDFVLLSHVHPDHWDPEAMDEIGKNMMIACQPVDLQGVKEVGFSNALAIEDERMLEGISITRVEGKHGPEGLLEELGRVSGYVLKAEGLPTIYLVSDCLLDQDVQNAVETHKPDIIVVNAGGALFMGENRILMDEYETISLAKLAPKAKLMVVHLESLDHCHTTRKSMKEKADAAGVEVIIPKDGEKFIF</sequence>
<accession>A0AAE4BQV2</accession>
<evidence type="ECO:0000313" key="2">
    <source>
        <dbReference type="EMBL" id="MDR6237298.1"/>
    </source>
</evidence>
<dbReference type="PANTHER" id="PTHR43546">
    <property type="entry name" value="UPF0173 METAL-DEPENDENT HYDROLASE MJ1163-RELATED"/>
    <property type="match status" value="1"/>
</dbReference>
<dbReference type="GO" id="GO:0016787">
    <property type="term" value="F:hydrolase activity"/>
    <property type="evidence" value="ECO:0007669"/>
    <property type="project" value="UniProtKB-KW"/>
</dbReference>
<organism evidence="2 3">
    <name type="scientific">Aureibacter tunicatorum</name>
    <dbReference type="NCBI Taxonomy" id="866807"/>
    <lineage>
        <taxon>Bacteria</taxon>
        <taxon>Pseudomonadati</taxon>
        <taxon>Bacteroidota</taxon>
        <taxon>Cytophagia</taxon>
        <taxon>Cytophagales</taxon>
        <taxon>Persicobacteraceae</taxon>
        <taxon>Aureibacter</taxon>
    </lineage>
</organism>
<name>A0AAE4BQV2_9BACT</name>
<evidence type="ECO:0000313" key="3">
    <source>
        <dbReference type="Proteomes" id="UP001185092"/>
    </source>
</evidence>
<dbReference type="EMBL" id="JAVDQD010000001">
    <property type="protein sequence ID" value="MDR6237298.1"/>
    <property type="molecule type" value="Genomic_DNA"/>
</dbReference>
<proteinExistence type="predicted"/>
<evidence type="ECO:0000256" key="1">
    <source>
        <dbReference type="ARBA" id="ARBA00022801"/>
    </source>
</evidence>
<protein>
    <submittedName>
        <fullName evidence="2">L-ascorbate metabolism protein UlaG (Beta-lactamase superfamily)</fullName>
    </submittedName>
</protein>
<gene>
    <name evidence="2" type="ORF">HNQ88_000274</name>
</gene>
<reference evidence="2" key="1">
    <citation type="submission" date="2023-07" db="EMBL/GenBank/DDBJ databases">
        <title>Genomic Encyclopedia of Type Strains, Phase IV (KMG-IV): sequencing the most valuable type-strain genomes for metagenomic binning, comparative biology and taxonomic classification.</title>
        <authorList>
            <person name="Goeker M."/>
        </authorList>
    </citation>
    <scope>NUCLEOTIDE SEQUENCE</scope>
    <source>
        <strain evidence="2">DSM 26174</strain>
    </source>
</reference>
<dbReference type="Pfam" id="PF13483">
    <property type="entry name" value="Lactamase_B_3"/>
    <property type="match status" value="1"/>
</dbReference>
<dbReference type="InterPro" id="IPR050114">
    <property type="entry name" value="UPF0173_UPF0282_UlaG_hydrolase"/>
</dbReference>
<dbReference type="Gene3D" id="3.60.15.10">
    <property type="entry name" value="Ribonuclease Z/Hydroxyacylglutathione hydrolase-like"/>
    <property type="match status" value="1"/>
</dbReference>